<comment type="caution">
    <text evidence="2">The sequence shown here is derived from an EMBL/GenBank/DDBJ whole genome shotgun (WGS) entry which is preliminary data.</text>
</comment>
<evidence type="ECO:0000313" key="3">
    <source>
        <dbReference type="Proteomes" id="UP000683925"/>
    </source>
</evidence>
<dbReference type="Pfam" id="PF00069">
    <property type="entry name" value="Pkinase"/>
    <property type="match status" value="1"/>
</dbReference>
<dbReference type="AlphaFoldDB" id="A0A8S1T8Z7"/>
<accession>A0A8S1T8Z7</accession>
<organism evidence="2 3">
    <name type="scientific">Paramecium octaurelia</name>
    <dbReference type="NCBI Taxonomy" id="43137"/>
    <lineage>
        <taxon>Eukaryota</taxon>
        <taxon>Sar</taxon>
        <taxon>Alveolata</taxon>
        <taxon>Ciliophora</taxon>
        <taxon>Intramacronucleata</taxon>
        <taxon>Oligohymenophorea</taxon>
        <taxon>Peniculida</taxon>
        <taxon>Parameciidae</taxon>
        <taxon>Paramecium</taxon>
    </lineage>
</organism>
<dbReference type="GO" id="GO:0005634">
    <property type="term" value="C:nucleus"/>
    <property type="evidence" value="ECO:0007669"/>
    <property type="project" value="TreeGrafter"/>
</dbReference>
<gene>
    <name evidence="2" type="ORF">POCTA_138.1.T0220384</name>
</gene>
<dbReference type="GO" id="GO:0005737">
    <property type="term" value="C:cytoplasm"/>
    <property type="evidence" value="ECO:0007669"/>
    <property type="project" value="TreeGrafter"/>
</dbReference>
<dbReference type="EMBL" id="CAJJDP010000022">
    <property type="protein sequence ID" value="CAD8149745.1"/>
    <property type="molecule type" value="Genomic_DNA"/>
</dbReference>
<dbReference type="PANTHER" id="PTHR44167:SF18">
    <property type="entry name" value="PROTEIN KINASE DOMAIN-CONTAINING PROTEIN"/>
    <property type="match status" value="1"/>
</dbReference>
<dbReference type="GO" id="GO:0004674">
    <property type="term" value="F:protein serine/threonine kinase activity"/>
    <property type="evidence" value="ECO:0007669"/>
    <property type="project" value="TreeGrafter"/>
</dbReference>
<sequence length="384" mass="45533">MICRSQHLLFSTDYKLYLNPQQIVIGKNEQNLKYKIPLNLSTIIKWSFNSDFTFNGFQFLWKNSWKTILLTHEQSLTLKDNLDGKVTYSNIAKMYNLIQCERSGYSSKIYLTYCCANQKKYYMQIFPISDLTSQEYLRLIQMINITHPNILKCEEYFVEEKNLYIVTNILNGKTLKERIGSQYRMEPQEIISTTKTLLKFINDMHKIGYVFREITSTNIFLQSDGEILIIDFELLVKTEEAFRTKAVSKENDYLHELKDSTKNTHGDWVEMERFYYEQHDVLMLGSLLKEMLTSKVQQQHSQGRARQVTINKTTIINRSPKYYLCQLLQRMLEQDPKVRITIQNAIYFLEDIDFEDNSFEDFPETSEEQKFQSVKSISIKKFLV</sequence>
<dbReference type="SMART" id="SM00220">
    <property type="entry name" value="S_TKc"/>
    <property type="match status" value="1"/>
</dbReference>
<dbReference type="PANTHER" id="PTHR44167">
    <property type="entry name" value="OVARIAN-SPECIFIC SERINE/THREONINE-PROTEIN KINASE LOK-RELATED"/>
    <property type="match status" value="1"/>
</dbReference>
<dbReference type="InterPro" id="IPR000719">
    <property type="entry name" value="Prot_kinase_dom"/>
</dbReference>
<reference evidence="2" key="1">
    <citation type="submission" date="2021-01" db="EMBL/GenBank/DDBJ databases">
        <authorList>
            <consortium name="Genoscope - CEA"/>
            <person name="William W."/>
        </authorList>
    </citation>
    <scope>NUCLEOTIDE SEQUENCE</scope>
</reference>
<dbReference type="OrthoDB" id="4062651at2759"/>
<feature type="domain" description="Protein kinase" evidence="1">
    <location>
        <begin position="95"/>
        <end position="349"/>
    </location>
</feature>
<protein>
    <recommendedName>
        <fullName evidence="1">Protein kinase domain-containing protein</fullName>
    </recommendedName>
</protein>
<dbReference type="GO" id="GO:0044773">
    <property type="term" value="P:mitotic DNA damage checkpoint signaling"/>
    <property type="evidence" value="ECO:0007669"/>
    <property type="project" value="TreeGrafter"/>
</dbReference>
<dbReference type="PROSITE" id="PS50011">
    <property type="entry name" value="PROTEIN_KINASE_DOM"/>
    <property type="match status" value="1"/>
</dbReference>
<dbReference type="Proteomes" id="UP000683925">
    <property type="component" value="Unassembled WGS sequence"/>
</dbReference>
<proteinExistence type="predicted"/>
<name>A0A8S1T8Z7_PAROT</name>
<evidence type="ECO:0000313" key="2">
    <source>
        <dbReference type="EMBL" id="CAD8149745.1"/>
    </source>
</evidence>
<dbReference type="GO" id="GO:0005524">
    <property type="term" value="F:ATP binding"/>
    <property type="evidence" value="ECO:0007669"/>
    <property type="project" value="InterPro"/>
</dbReference>
<dbReference type="OMA" id="LTYCCAN"/>
<evidence type="ECO:0000259" key="1">
    <source>
        <dbReference type="PROSITE" id="PS50011"/>
    </source>
</evidence>
<keyword evidence="3" id="KW-1185">Reference proteome</keyword>